<accession>A0A2T5J3V7</accession>
<comment type="caution">
    <text evidence="1">The sequence shown here is derived from an EMBL/GenBank/DDBJ whole genome shotgun (WGS) entry which is preliminary data.</text>
</comment>
<dbReference type="InterPro" id="IPR018755">
    <property type="entry name" value="Phage_Mu_Gp48"/>
</dbReference>
<name>A0A2T5J3V7_9GAMM</name>
<keyword evidence="2" id="KW-1185">Reference proteome</keyword>
<evidence type="ECO:0000313" key="1">
    <source>
        <dbReference type="EMBL" id="PTQ91282.1"/>
    </source>
</evidence>
<evidence type="ECO:0000313" key="2">
    <source>
        <dbReference type="Proteomes" id="UP000244223"/>
    </source>
</evidence>
<dbReference type="RefSeq" id="WP_107864296.1">
    <property type="nucleotide sequence ID" value="NZ_QAON01000001.1"/>
</dbReference>
<reference evidence="1 2" key="1">
    <citation type="submission" date="2018-04" db="EMBL/GenBank/DDBJ databases">
        <title>Genomic Encyclopedia of Archaeal and Bacterial Type Strains, Phase II (KMG-II): from individual species to whole genera.</title>
        <authorList>
            <person name="Goeker M."/>
        </authorList>
    </citation>
    <scope>NUCLEOTIDE SEQUENCE [LARGE SCALE GENOMIC DNA]</scope>
    <source>
        <strain evidence="1 2">DSM 5822</strain>
    </source>
</reference>
<dbReference type="EMBL" id="QAON01000001">
    <property type="protein sequence ID" value="PTQ91282.1"/>
    <property type="molecule type" value="Genomic_DNA"/>
</dbReference>
<dbReference type="Pfam" id="PF10076">
    <property type="entry name" value="Phage_Mu_Gp48"/>
    <property type="match status" value="1"/>
</dbReference>
<proteinExistence type="predicted"/>
<organism evidence="1 2">
    <name type="scientific">Agitococcus lubricus</name>
    <dbReference type="NCBI Taxonomy" id="1077255"/>
    <lineage>
        <taxon>Bacteria</taxon>
        <taxon>Pseudomonadati</taxon>
        <taxon>Pseudomonadota</taxon>
        <taxon>Gammaproteobacteria</taxon>
        <taxon>Moraxellales</taxon>
        <taxon>Moraxellaceae</taxon>
        <taxon>Agitococcus</taxon>
    </lineage>
</organism>
<dbReference type="Proteomes" id="UP000244223">
    <property type="component" value="Unassembled WGS sequence"/>
</dbReference>
<dbReference type="OrthoDB" id="6592844at2"/>
<dbReference type="AlphaFoldDB" id="A0A2T5J3V7"/>
<protein>
    <submittedName>
        <fullName evidence="1">Uncharacterized protein YmfQ (DUF2313 family)</fullName>
    </submittedName>
</protein>
<gene>
    <name evidence="1" type="ORF">C8N29_101355</name>
</gene>
<sequence length="193" mass="21278">MTTSRHLAVLQQLLPPVSYDPNGQHIKAELTATSIVLDALQDSAARVLAAIDPAKVAELLDEWEKDYGLPDSCNGEVPTTTEERLGALYAKMVSHLPLTIPLLESIAESIGFAGTQVKKRQPTTCVDPCNTLLNGEIHRFVLNVLTPYVRSQQMAHCTAACNSAIAFIEEPLLECVFRRLQPAYAFFQFYYGV</sequence>